<protein>
    <recommendedName>
        <fullName evidence="3">Thiamine pyrophosphate enzyme TPP-binding domain-containing protein</fullName>
    </recommendedName>
</protein>
<proteinExistence type="predicted"/>
<comment type="caution">
    <text evidence="4">The sequence shown here is derived from an EMBL/GenBank/DDBJ whole genome shotgun (WGS) entry which is preliminary data.</text>
</comment>
<keyword evidence="1" id="KW-0210">Decarboxylase</keyword>
<dbReference type="Proteomes" id="UP000787635">
    <property type="component" value="Unassembled WGS sequence"/>
</dbReference>
<evidence type="ECO:0000259" key="3">
    <source>
        <dbReference type="Pfam" id="PF02775"/>
    </source>
</evidence>
<dbReference type="PANTHER" id="PTHR42818">
    <property type="entry name" value="SULFOPYRUVATE DECARBOXYLASE SUBUNIT ALPHA"/>
    <property type="match status" value="1"/>
</dbReference>
<dbReference type="EMBL" id="JAAVNE010000015">
    <property type="protein sequence ID" value="NKC31462.1"/>
    <property type="molecule type" value="Genomic_DNA"/>
</dbReference>
<feature type="domain" description="Thiamine pyrophosphate enzyme TPP-binding" evidence="3">
    <location>
        <begin position="45"/>
        <end position="157"/>
    </location>
</feature>
<reference evidence="4 5" key="1">
    <citation type="submission" date="2020-03" db="EMBL/GenBank/DDBJ databases">
        <title>Roseomonas selenitidurans sp. nov. isolated from urban soil.</title>
        <authorList>
            <person name="Liu H."/>
        </authorList>
    </citation>
    <scope>NUCLEOTIDE SEQUENCE [LARGE SCALE GENOMIC DNA]</scope>
    <source>
        <strain evidence="4 5">BU-1</strain>
    </source>
</reference>
<sequence length="194" mass="21240">MSMEAAFQALIDARRDEIVILSAGNASEMWWGLTQDRDSVFYLEASMSLAPMFGAGIAMAVPQRDVWVLNGDGALVMNPGTLMVERQMDLPNLKHLVVSNRAYGSTFDASLPNAAHNDYPAMARALGVQRAAQFETVQDLVGGLEMLRAPGHGLFVLEVEALGRKIPAPPIDGPEMKFRFGRWMERACGVRIFG</sequence>
<organism evidence="4 5">
    <name type="scientific">Falsiroseomonas selenitidurans</name>
    <dbReference type="NCBI Taxonomy" id="2716335"/>
    <lineage>
        <taxon>Bacteria</taxon>
        <taxon>Pseudomonadati</taxon>
        <taxon>Pseudomonadota</taxon>
        <taxon>Alphaproteobacteria</taxon>
        <taxon>Acetobacterales</taxon>
        <taxon>Roseomonadaceae</taxon>
        <taxon>Falsiroseomonas</taxon>
    </lineage>
</organism>
<dbReference type="InterPro" id="IPR051818">
    <property type="entry name" value="TPP_dependent_decarboxylase"/>
</dbReference>
<evidence type="ECO:0000313" key="4">
    <source>
        <dbReference type="EMBL" id="NKC31462.1"/>
    </source>
</evidence>
<accession>A0ABX1E7G0</accession>
<keyword evidence="2" id="KW-0456">Lyase</keyword>
<dbReference type="Gene3D" id="3.40.50.970">
    <property type="match status" value="1"/>
</dbReference>
<dbReference type="PANTHER" id="PTHR42818:SF1">
    <property type="entry name" value="SULFOPYRUVATE DECARBOXYLASE"/>
    <property type="match status" value="1"/>
</dbReference>
<dbReference type="RefSeq" id="WP_168030486.1">
    <property type="nucleotide sequence ID" value="NZ_JAAVNE010000015.1"/>
</dbReference>
<dbReference type="SUPFAM" id="SSF52518">
    <property type="entry name" value="Thiamin diphosphate-binding fold (THDP-binding)"/>
    <property type="match status" value="1"/>
</dbReference>
<keyword evidence="5" id="KW-1185">Reference proteome</keyword>
<dbReference type="InterPro" id="IPR029061">
    <property type="entry name" value="THDP-binding"/>
</dbReference>
<dbReference type="InterPro" id="IPR011766">
    <property type="entry name" value="TPP_enzyme_TPP-bd"/>
</dbReference>
<evidence type="ECO:0000256" key="1">
    <source>
        <dbReference type="ARBA" id="ARBA00022793"/>
    </source>
</evidence>
<gene>
    <name evidence="4" type="ORF">HEQ75_11375</name>
</gene>
<evidence type="ECO:0000313" key="5">
    <source>
        <dbReference type="Proteomes" id="UP000787635"/>
    </source>
</evidence>
<name>A0ABX1E7G0_9PROT</name>
<dbReference type="Pfam" id="PF02775">
    <property type="entry name" value="TPP_enzyme_C"/>
    <property type="match status" value="1"/>
</dbReference>
<evidence type="ECO:0000256" key="2">
    <source>
        <dbReference type="ARBA" id="ARBA00023239"/>
    </source>
</evidence>